<reference evidence="15 16" key="1">
    <citation type="submission" date="2015-06" db="EMBL/GenBank/DDBJ databases">
        <title>Cloning and characterization of the uncialamcin biosynthetic gene cluster.</title>
        <authorList>
            <person name="Yan X."/>
            <person name="Huang T."/>
            <person name="Ge H."/>
            <person name="Shen B."/>
        </authorList>
    </citation>
    <scope>NUCLEOTIDE SEQUENCE [LARGE SCALE GENOMIC DNA]</scope>
    <source>
        <strain evidence="15 16">DCA2648</strain>
    </source>
</reference>
<feature type="binding site" evidence="12">
    <location>
        <begin position="182"/>
        <end position="187"/>
    </location>
    <ligand>
        <name>NAD(+)</name>
        <dbReference type="ChEBI" id="CHEBI:57540"/>
    </ligand>
</feature>
<gene>
    <name evidence="15" type="ORF">AB852_00990</name>
</gene>
<evidence type="ECO:0000256" key="12">
    <source>
        <dbReference type="PIRSR" id="PIRSR000188-2"/>
    </source>
</evidence>
<keyword evidence="16" id="KW-1185">Reference proteome</keyword>
<evidence type="ECO:0000256" key="3">
    <source>
        <dbReference type="ARBA" id="ARBA00006382"/>
    </source>
</evidence>
<comment type="subcellular location">
    <subcellularLocation>
        <location evidence="1">Cytoplasm</location>
    </subcellularLocation>
</comment>
<dbReference type="CDD" id="cd01075">
    <property type="entry name" value="NAD_bind_Leu_Phe_Val_DH"/>
    <property type="match status" value="1"/>
</dbReference>
<evidence type="ECO:0000313" key="15">
    <source>
        <dbReference type="EMBL" id="OKH96605.1"/>
    </source>
</evidence>
<dbReference type="RefSeq" id="WP_073785213.1">
    <property type="nucleotide sequence ID" value="NZ_LFBV01000001.1"/>
</dbReference>
<dbReference type="PROSITE" id="PS00074">
    <property type="entry name" value="GLFV_DEHYDROGENASE"/>
    <property type="match status" value="1"/>
</dbReference>
<dbReference type="UniPathway" id="UPA00362"/>
<comment type="subunit">
    <text evidence="4">Homodimer.</text>
</comment>
<protein>
    <recommendedName>
        <fullName evidence="6">Valine dehydrogenase</fullName>
        <ecNumber evidence="5">1.4.1.23</ecNumber>
    </recommendedName>
</protein>
<evidence type="ECO:0000256" key="9">
    <source>
        <dbReference type="ARBA" id="ARBA00023027"/>
    </source>
</evidence>
<evidence type="ECO:0000256" key="8">
    <source>
        <dbReference type="ARBA" id="ARBA00023002"/>
    </source>
</evidence>
<comment type="caution">
    <text evidence="15">The sequence shown here is derived from an EMBL/GenBank/DDBJ whole genome shotgun (WGS) entry which is preliminary data.</text>
</comment>
<sequence length="361" mass="37189">MFAPGTAGVRGPAHEQVLLCQDRTVGLKAVVSVHSTALGPALGGTRFRAYGSSADAVLDSLNLARGMSYKNALAGLPYGGGKAVIIGDPALLKTPGLLHSYGRFVESLAGRYVTACDVGTDTADMDVVGEETDHVVGRSPAAGGVGDPSAATAYGVLQGMRACAAVRWGEPHLRGLRVGVCGLGKVGQHLVGLLTEAGATVLASDIRADAVARTQVRFPEARIVADAKALLDAEMDIYSPCALGGALDRVAVNRLRAPVVCGAANNQLGYAGAEERLVDRDIVYAPDYVVNAGGVIHVAREYSGCSASRSPDRARARAREQMDPIYATTLSILTAAADSGASPSAVADDLAEKRMASPPRI</sequence>
<dbReference type="InterPro" id="IPR006095">
    <property type="entry name" value="Glu/Leu/Phe/Val/Trp_DH"/>
</dbReference>
<dbReference type="GO" id="GO:0000166">
    <property type="term" value="F:nucleotide binding"/>
    <property type="evidence" value="ECO:0007669"/>
    <property type="project" value="UniProtKB-KW"/>
</dbReference>
<dbReference type="InterPro" id="IPR033524">
    <property type="entry name" value="Glu/Leu/Phe/Val_DH_AS"/>
</dbReference>
<dbReference type="Gene3D" id="3.40.50.10860">
    <property type="entry name" value="Leucine Dehydrogenase, chain A, domain 1"/>
    <property type="match status" value="1"/>
</dbReference>
<evidence type="ECO:0000256" key="1">
    <source>
        <dbReference type="ARBA" id="ARBA00004496"/>
    </source>
</evidence>
<keyword evidence="8 13" id="KW-0560">Oxidoreductase</keyword>
<evidence type="ECO:0000256" key="13">
    <source>
        <dbReference type="RuleBase" id="RU004417"/>
    </source>
</evidence>
<dbReference type="Proteomes" id="UP000186455">
    <property type="component" value="Unassembled WGS sequence"/>
</dbReference>
<feature type="active site" description="Proton donor/acceptor" evidence="11">
    <location>
        <position position="82"/>
    </location>
</feature>
<dbReference type="AlphaFoldDB" id="A0A1Q4VFL8"/>
<evidence type="ECO:0000256" key="2">
    <source>
        <dbReference type="ARBA" id="ARBA00005109"/>
    </source>
</evidence>
<comment type="catalytic activity">
    <reaction evidence="10">
        <text>L-valine + NAD(+) + H2O = 3-methyl-2-oxobutanoate + NH4(+) + NADH + H(+)</text>
        <dbReference type="Rhea" id="RHEA:30763"/>
        <dbReference type="ChEBI" id="CHEBI:11851"/>
        <dbReference type="ChEBI" id="CHEBI:15377"/>
        <dbReference type="ChEBI" id="CHEBI:15378"/>
        <dbReference type="ChEBI" id="CHEBI:28938"/>
        <dbReference type="ChEBI" id="CHEBI:57540"/>
        <dbReference type="ChEBI" id="CHEBI:57762"/>
        <dbReference type="ChEBI" id="CHEBI:57945"/>
        <dbReference type="EC" id="1.4.1.23"/>
    </reaction>
</comment>
<dbReference type="SUPFAM" id="SSF53223">
    <property type="entry name" value="Aminoacid dehydrogenase-like, N-terminal domain"/>
    <property type="match status" value="1"/>
</dbReference>
<keyword evidence="9 12" id="KW-0520">NAD</keyword>
<evidence type="ECO:0000256" key="6">
    <source>
        <dbReference type="ARBA" id="ARBA00017332"/>
    </source>
</evidence>
<organism evidence="15 16">
    <name type="scientific">Streptomyces uncialis</name>
    <dbReference type="NCBI Taxonomy" id="1048205"/>
    <lineage>
        <taxon>Bacteria</taxon>
        <taxon>Bacillati</taxon>
        <taxon>Actinomycetota</taxon>
        <taxon>Actinomycetes</taxon>
        <taxon>Kitasatosporales</taxon>
        <taxon>Streptomycetaceae</taxon>
        <taxon>Streptomyces</taxon>
    </lineage>
</organism>
<dbReference type="InterPro" id="IPR046346">
    <property type="entry name" value="Aminoacid_DH-like_N_sf"/>
</dbReference>
<proteinExistence type="inferred from homology"/>
<dbReference type="InterPro" id="IPR036291">
    <property type="entry name" value="NAD(P)-bd_dom_sf"/>
</dbReference>
<dbReference type="EC" id="1.4.1.23" evidence="5"/>
<dbReference type="Pfam" id="PF00208">
    <property type="entry name" value="ELFV_dehydrog"/>
    <property type="match status" value="1"/>
</dbReference>
<comment type="pathway">
    <text evidence="2">Amino-acid degradation; L-valine degradation.</text>
</comment>
<evidence type="ECO:0000256" key="10">
    <source>
        <dbReference type="ARBA" id="ARBA00048547"/>
    </source>
</evidence>
<dbReference type="SUPFAM" id="SSF51735">
    <property type="entry name" value="NAD(P)-binding Rossmann-fold domains"/>
    <property type="match status" value="1"/>
</dbReference>
<dbReference type="PIRSF" id="PIRSF000188">
    <property type="entry name" value="Phe_leu_dh"/>
    <property type="match status" value="1"/>
</dbReference>
<evidence type="ECO:0000256" key="5">
    <source>
        <dbReference type="ARBA" id="ARBA00012136"/>
    </source>
</evidence>
<dbReference type="Pfam" id="PF02812">
    <property type="entry name" value="ELFV_dehydrog_N"/>
    <property type="match status" value="1"/>
</dbReference>
<dbReference type="SMART" id="SM00839">
    <property type="entry name" value="ELFV_dehydrog"/>
    <property type="match status" value="1"/>
</dbReference>
<dbReference type="GO" id="GO:0006574">
    <property type="term" value="P:L-valine catabolic process"/>
    <property type="evidence" value="ECO:0007669"/>
    <property type="project" value="UniProtKB-UniPathway"/>
</dbReference>
<dbReference type="Gene3D" id="3.40.50.720">
    <property type="entry name" value="NAD(P)-binding Rossmann-like Domain"/>
    <property type="match status" value="1"/>
</dbReference>
<evidence type="ECO:0000256" key="7">
    <source>
        <dbReference type="ARBA" id="ARBA00022456"/>
    </source>
</evidence>
<dbReference type="GO" id="GO:0043837">
    <property type="term" value="F:valine dehydrogenase (NAD+) activity"/>
    <property type="evidence" value="ECO:0007669"/>
    <property type="project" value="UniProtKB-EC"/>
</dbReference>
<dbReference type="PANTHER" id="PTHR42722:SF1">
    <property type="entry name" value="VALINE DEHYDROGENASE"/>
    <property type="match status" value="1"/>
</dbReference>
<evidence type="ECO:0000259" key="14">
    <source>
        <dbReference type="SMART" id="SM00839"/>
    </source>
</evidence>
<dbReference type="STRING" id="1048205.AB852_00990"/>
<evidence type="ECO:0000256" key="11">
    <source>
        <dbReference type="PIRSR" id="PIRSR000188-1"/>
    </source>
</evidence>
<dbReference type="PRINTS" id="PR00082">
    <property type="entry name" value="GLFDHDRGNASE"/>
</dbReference>
<dbReference type="EMBL" id="LFBV01000001">
    <property type="protein sequence ID" value="OKH96605.1"/>
    <property type="molecule type" value="Genomic_DNA"/>
</dbReference>
<comment type="similarity">
    <text evidence="3 13">Belongs to the Glu/Leu/Phe/Val dehydrogenases family.</text>
</comment>
<name>A0A1Q4VFL8_9ACTN</name>
<evidence type="ECO:0000256" key="4">
    <source>
        <dbReference type="ARBA" id="ARBA00011738"/>
    </source>
</evidence>
<dbReference type="PANTHER" id="PTHR42722">
    <property type="entry name" value="LEUCINE DEHYDROGENASE"/>
    <property type="match status" value="1"/>
</dbReference>
<keyword evidence="7" id="KW-0101">Branched-chain amino acid catabolism</keyword>
<dbReference type="InterPro" id="IPR006096">
    <property type="entry name" value="Glu/Leu/Phe/Val/Trp_DH_C"/>
</dbReference>
<dbReference type="GO" id="GO:0005737">
    <property type="term" value="C:cytoplasm"/>
    <property type="evidence" value="ECO:0007669"/>
    <property type="project" value="UniProtKB-SubCell"/>
</dbReference>
<feature type="domain" description="Glutamate/phenylalanine/leucine/valine/L-tryptophan dehydrogenase C-terminal" evidence="14">
    <location>
        <begin position="146"/>
        <end position="358"/>
    </location>
</feature>
<evidence type="ECO:0000313" key="16">
    <source>
        <dbReference type="Proteomes" id="UP000186455"/>
    </source>
</evidence>
<dbReference type="InterPro" id="IPR016211">
    <property type="entry name" value="Glu/Phe/Leu/Val/Trp_DH_bac/arc"/>
</dbReference>
<keyword evidence="12" id="KW-0547">Nucleotide-binding</keyword>
<accession>A0A1Q4VFL8</accession>
<dbReference type="InterPro" id="IPR006097">
    <property type="entry name" value="Glu/Leu/Phe/Val/Trp_DH_dimer"/>
</dbReference>